<protein>
    <submittedName>
        <fullName evidence="2">Uncharacterized protein</fullName>
    </submittedName>
</protein>
<feature type="compositionally biased region" description="Polar residues" evidence="1">
    <location>
        <begin position="10"/>
        <end position="20"/>
    </location>
</feature>
<feature type="non-terminal residue" evidence="2">
    <location>
        <position position="342"/>
    </location>
</feature>
<dbReference type="GeneID" id="64699676"/>
<sequence length="342" mass="37365">VVHRLDPNDHSSSASSQHIATTSDSMYAVVPMMADTNSVLWMSDSPSSRNAILYGSPYNSPTPHDLGGAGSRTSSHPATGGVYLSPHSFPIPGPIGHTLPMSSQWNMTSDTHSVVPMMENPNSAASWAPNNLRAAASYDWFGELQCVPYLHELGGARSGAPSHPAIGSDYSFPQALPTPGPIGYTLPESSQCGGMTASDIHSVVHMTTNSNAVSRTPNNLRSIVSRGPSQSMSCVHDLGGVNSGFRLPPSPAQSELPINQPSLLICRWVHNNAPCGYDGTLEDLKQHWYDYHLPGFRGAMIRCQWERCNYHRQRGDRSMNVMRRSSVWRHISEIHLMHRRNS</sequence>
<dbReference type="EMBL" id="JABBWM010000029">
    <property type="protein sequence ID" value="KAG2107998.1"/>
    <property type="molecule type" value="Genomic_DNA"/>
</dbReference>
<dbReference type="OrthoDB" id="2693205at2759"/>
<evidence type="ECO:0000313" key="2">
    <source>
        <dbReference type="EMBL" id="KAG2107998.1"/>
    </source>
</evidence>
<name>A0A9P7F5L9_9AGAM</name>
<keyword evidence="3" id="KW-1185">Reference proteome</keyword>
<reference evidence="2" key="1">
    <citation type="journal article" date="2020" name="New Phytol.">
        <title>Comparative genomics reveals dynamic genome evolution in host specialist ectomycorrhizal fungi.</title>
        <authorList>
            <person name="Lofgren L.A."/>
            <person name="Nguyen N.H."/>
            <person name="Vilgalys R."/>
            <person name="Ruytinx J."/>
            <person name="Liao H.L."/>
            <person name="Branco S."/>
            <person name="Kuo A."/>
            <person name="LaButti K."/>
            <person name="Lipzen A."/>
            <person name="Andreopoulos W."/>
            <person name="Pangilinan J."/>
            <person name="Riley R."/>
            <person name="Hundley H."/>
            <person name="Na H."/>
            <person name="Barry K."/>
            <person name="Grigoriev I.V."/>
            <person name="Stajich J.E."/>
            <person name="Kennedy P.G."/>
        </authorList>
    </citation>
    <scope>NUCLEOTIDE SEQUENCE</scope>
    <source>
        <strain evidence="2">FC423</strain>
    </source>
</reference>
<dbReference type="RefSeq" id="XP_041292596.1">
    <property type="nucleotide sequence ID" value="XM_041437417.1"/>
</dbReference>
<comment type="caution">
    <text evidence="2">The sequence shown here is derived from an EMBL/GenBank/DDBJ whole genome shotgun (WGS) entry which is preliminary data.</text>
</comment>
<accession>A0A9P7F5L9</accession>
<gene>
    <name evidence="2" type="ORF">F5147DRAFT_696105</name>
</gene>
<feature type="region of interest" description="Disordered" evidence="1">
    <location>
        <begin position="1"/>
        <end position="20"/>
    </location>
</feature>
<evidence type="ECO:0000256" key="1">
    <source>
        <dbReference type="SAM" id="MobiDB-lite"/>
    </source>
</evidence>
<dbReference type="AlphaFoldDB" id="A0A9P7F5L9"/>
<evidence type="ECO:0000313" key="3">
    <source>
        <dbReference type="Proteomes" id="UP000823399"/>
    </source>
</evidence>
<dbReference type="Proteomes" id="UP000823399">
    <property type="component" value="Unassembled WGS sequence"/>
</dbReference>
<organism evidence="2 3">
    <name type="scientific">Suillus discolor</name>
    <dbReference type="NCBI Taxonomy" id="1912936"/>
    <lineage>
        <taxon>Eukaryota</taxon>
        <taxon>Fungi</taxon>
        <taxon>Dikarya</taxon>
        <taxon>Basidiomycota</taxon>
        <taxon>Agaricomycotina</taxon>
        <taxon>Agaricomycetes</taxon>
        <taxon>Agaricomycetidae</taxon>
        <taxon>Boletales</taxon>
        <taxon>Suillineae</taxon>
        <taxon>Suillaceae</taxon>
        <taxon>Suillus</taxon>
    </lineage>
</organism>
<proteinExistence type="predicted"/>